<evidence type="ECO:0000259" key="5">
    <source>
        <dbReference type="PROSITE" id="PS01124"/>
    </source>
</evidence>
<evidence type="ECO:0000256" key="4">
    <source>
        <dbReference type="ARBA" id="ARBA00023163"/>
    </source>
</evidence>
<dbReference type="Gene3D" id="2.60.120.10">
    <property type="entry name" value="Jelly Rolls"/>
    <property type="match status" value="1"/>
</dbReference>
<dbReference type="PANTHER" id="PTHR11019">
    <property type="entry name" value="HTH-TYPE TRANSCRIPTIONAL REGULATOR NIMR"/>
    <property type="match status" value="1"/>
</dbReference>
<dbReference type="InterPro" id="IPR003313">
    <property type="entry name" value="AraC-bd"/>
</dbReference>
<dbReference type="eggNOG" id="COG2207">
    <property type="taxonomic scope" value="Bacteria"/>
</dbReference>
<evidence type="ECO:0000256" key="1">
    <source>
        <dbReference type="ARBA" id="ARBA00022491"/>
    </source>
</evidence>
<sequence>MSPDALFPEFDSDQYPQKVVSLKLRGGDRECETPFHQHRKGQLVLATHGHVTCKIDDGIWMVPTHCAVWIPSQVPHSNRISPDAQICMLFIDPKIPNLPQKSCTLSISPLVRELILHLTTQIQDYKAQSATAKLVDVLMHELVKMPREQFDFPIPKEPRLNKIAQDLLANPDNRETIAQWAAKFAMSERTLARLVKQEVGVTFGRWRGQLHIVIALRELSSGYSVQRVSEDLGYESVSAFITFFKKTLGRPPKQYINGNT</sequence>
<keyword evidence="1" id="KW-0678">Repressor</keyword>
<dbReference type="InterPro" id="IPR011051">
    <property type="entry name" value="RmlC_Cupin_sf"/>
</dbReference>
<dbReference type="Proteomes" id="UP000002350">
    <property type="component" value="Chromosome"/>
</dbReference>
<evidence type="ECO:0000256" key="2">
    <source>
        <dbReference type="ARBA" id="ARBA00023015"/>
    </source>
</evidence>
<keyword evidence="7" id="KW-1185">Reference proteome</keyword>
<dbReference type="InterPro" id="IPR018060">
    <property type="entry name" value="HTH_AraC"/>
</dbReference>
<dbReference type="CDD" id="cd06124">
    <property type="entry name" value="cupin_NimR-like_N"/>
    <property type="match status" value="1"/>
</dbReference>
<dbReference type="Pfam" id="PF02311">
    <property type="entry name" value="AraC_binding"/>
    <property type="match status" value="1"/>
</dbReference>
<evidence type="ECO:0000256" key="3">
    <source>
        <dbReference type="ARBA" id="ARBA00023125"/>
    </source>
</evidence>
<protein>
    <submittedName>
        <fullName evidence="6">AraC-type DNA-binding domain-containing protein</fullName>
    </submittedName>
</protein>
<name>D4ZJS7_SHEVD</name>
<dbReference type="GO" id="GO:0003700">
    <property type="term" value="F:DNA-binding transcription factor activity"/>
    <property type="evidence" value="ECO:0007669"/>
    <property type="project" value="InterPro"/>
</dbReference>
<dbReference type="RefSeq" id="WP_013051231.1">
    <property type="nucleotide sequence ID" value="NC_014012.1"/>
</dbReference>
<dbReference type="PROSITE" id="PS01124">
    <property type="entry name" value="HTH_ARAC_FAMILY_2"/>
    <property type="match status" value="1"/>
</dbReference>
<keyword evidence="2" id="KW-0805">Transcription regulation</keyword>
<dbReference type="GO" id="GO:0043565">
    <property type="term" value="F:sequence-specific DNA binding"/>
    <property type="evidence" value="ECO:0007669"/>
    <property type="project" value="InterPro"/>
</dbReference>
<dbReference type="KEGG" id="svo:SVI_1955"/>
<dbReference type="PANTHER" id="PTHR11019:SF199">
    <property type="entry name" value="HTH-TYPE TRANSCRIPTIONAL REGULATOR NIMR"/>
    <property type="match status" value="1"/>
</dbReference>
<dbReference type="InterPro" id="IPR009057">
    <property type="entry name" value="Homeodomain-like_sf"/>
</dbReference>
<dbReference type="SUPFAM" id="SSF51182">
    <property type="entry name" value="RmlC-like cupins"/>
    <property type="match status" value="1"/>
</dbReference>
<dbReference type="Gene3D" id="1.10.10.60">
    <property type="entry name" value="Homeodomain-like"/>
    <property type="match status" value="1"/>
</dbReference>
<feature type="domain" description="HTH araC/xylS-type" evidence="5">
    <location>
        <begin position="161"/>
        <end position="258"/>
    </location>
</feature>
<gene>
    <name evidence="6" type="ordered locus">SVI_1955</name>
</gene>
<dbReference type="Pfam" id="PF12833">
    <property type="entry name" value="HTH_18"/>
    <property type="match status" value="1"/>
</dbReference>
<dbReference type="OrthoDB" id="5949386at2"/>
<dbReference type="STRING" id="637905.SVI_1955"/>
<dbReference type="SMART" id="SM00342">
    <property type="entry name" value="HTH_ARAC"/>
    <property type="match status" value="1"/>
</dbReference>
<dbReference type="EMBL" id="AP011177">
    <property type="protein sequence ID" value="BAJ01926.1"/>
    <property type="molecule type" value="Genomic_DNA"/>
</dbReference>
<organism evidence="6 7">
    <name type="scientific">Shewanella violacea (strain JCM 10179 / CIP 106290 / LMG 19151 / DSS12)</name>
    <dbReference type="NCBI Taxonomy" id="637905"/>
    <lineage>
        <taxon>Bacteria</taxon>
        <taxon>Pseudomonadati</taxon>
        <taxon>Pseudomonadota</taxon>
        <taxon>Gammaproteobacteria</taxon>
        <taxon>Alteromonadales</taxon>
        <taxon>Shewanellaceae</taxon>
        <taxon>Shewanella</taxon>
    </lineage>
</organism>
<dbReference type="SUPFAM" id="SSF46689">
    <property type="entry name" value="Homeodomain-like"/>
    <property type="match status" value="1"/>
</dbReference>
<evidence type="ECO:0000313" key="7">
    <source>
        <dbReference type="Proteomes" id="UP000002350"/>
    </source>
</evidence>
<dbReference type="AlphaFoldDB" id="D4ZJS7"/>
<evidence type="ECO:0000313" key="6">
    <source>
        <dbReference type="EMBL" id="BAJ01926.1"/>
    </source>
</evidence>
<dbReference type="HOGENOM" id="CLU_000445_87_0_6"/>
<keyword evidence="4" id="KW-0804">Transcription</keyword>
<proteinExistence type="predicted"/>
<dbReference type="FunFam" id="1.10.10.60:FF:000132">
    <property type="entry name" value="AraC family transcriptional regulator"/>
    <property type="match status" value="1"/>
</dbReference>
<dbReference type="InterPro" id="IPR014710">
    <property type="entry name" value="RmlC-like_jellyroll"/>
</dbReference>
<keyword evidence="3 6" id="KW-0238">DNA-binding</keyword>
<reference evidence="7" key="1">
    <citation type="journal article" date="2010" name="Mol. Biosyst.">
        <title>Complete genome sequence and comparative analysis of Shewanella violacea, a psychrophilic and piezophilic bacterium from deep sea floor sediments.</title>
        <authorList>
            <person name="Aono E."/>
            <person name="Baba T."/>
            <person name="Ara T."/>
            <person name="Nishi T."/>
            <person name="Nakamichi T."/>
            <person name="Inamoto E."/>
            <person name="Toyonaga H."/>
            <person name="Hasegawa M."/>
            <person name="Takai Y."/>
            <person name="Okumura Y."/>
            <person name="Baba M."/>
            <person name="Tomita M."/>
            <person name="Kato C."/>
            <person name="Oshima T."/>
            <person name="Nakasone K."/>
            <person name="Mori H."/>
        </authorList>
    </citation>
    <scope>NUCLEOTIDE SEQUENCE [LARGE SCALE GENOMIC DNA]</scope>
    <source>
        <strain evidence="7">JCM 10179 / CIP 106290 / LMG 19151 / DSS12</strain>
    </source>
</reference>
<accession>D4ZJS7</accession>